<dbReference type="Pfam" id="PF06568">
    <property type="entry name" value="YjiS-like"/>
    <property type="match status" value="1"/>
</dbReference>
<dbReference type="Proteomes" id="UP000594800">
    <property type="component" value="Chromosome"/>
</dbReference>
<evidence type="ECO:0000313" key="3">
    <source>
        <dbReference type="Proteomes" id="UP000594800"/>
    </source>
</evidence>
<dbReference type="RefSeq" id="WP_196103240.1">
    <property type="nucleotide sequence ID" value="NZ_CP064942.1"/>
</dbReference>
<protein>
    <submittedName>
        <fullName evidence="2">DUF1127 domain-containing protein</fullName>
    </submittedName>
</protein>
<feature type="domain" description="YjiS-like" evidence="1">
    <location>
        <begin position="17"/>
        <end position="48"/>
    </location>
</feature>
<evidence type="ECO:0000313" key="2">
    <source>
        <dbReference type="EMBL" id="QPH54031.1"/>
    </source>
</evidence>
<reference evidence="2 3" key="1">
    <citation type="submission" date="2020-11" db="EMBL/GenBank/DDBJ databases">
        <title>Description of Pontivivens ytuae sp. nov. isolated from deep sea sediment of Mariana Trench.</title>
        <authorList>
            <person name="Wang Z."/>
            <person name="Sun Q.-L."/>
            <person name="Xu X.-D."/>
            <person name="Tang Y.-Z."/>
            <person name="Zhang J."/>
        </authorList>
    </citation>
    <scope>NUCLEOTIDE SEQUENCE [LARGE SCALE GENOMIC DNA]</scope>
    <source>
        <strain evidence="2 3">MT2928</strain>
    </source>
</reference>
<name>A0A7S9LRM9_9RHOB</name>
<proteinExistence type="predicted"/>
<organism evidence="2 3">
    <name type="scientific">Pontivivens ytuae</name>
    <dbReference type="NCBI Taxonomy" id="2789856"/>
    <lineage>
        <taxon>Bacteria</taxon>
        <taxon>Pseudomonadati</taxon>
        <taxon>Pseudomonadota</taxon>
        <taxon>Alphaproteobacteria</taxon>
        <taxon>Rhodobacterales</taxon>
        <taxon>Paracoccaceae</taxon>
        <taxon>Pontivivens</taxon>
    </lineage>
</organism>
<gene>
    <name evidence="2" type="ORF">I0K15_20040</name>
</gene>
<keyword evidence="3" id="KW-1185">Reference proteome</keyword>
<dbReference type="EMBL" id="CP064942">
    <property type="protein sequence ID" value="QPH54031.1"/>
    <property type="molecule type" value="Genomic_DNA"/>
</dbReference>
<dbReference type="AlphaFoldDB" id="A0A7S9LRM9"/>
<sequence length="62" mass="7213">MAHLTIPTLLTGPRRGFAAILKVWARRARTRRRLAGLDSHLLRDIGVDPMRARHEAERPFWE</sequence>
<dbReference type="InterPro" id="IPR009506">
    <property type="entry name" value="YjiS-like"/>
</dbReference>
<evidence type="ECO:0000259" key="1">
    <source>
        <dbReference type="Pfam" id="PF06568"/>
    </source>
</evidence>
<accession>A0A7S9LRM9</accession>
<dbReference type="KEGG" id="poz:I0K15_20040"/>